<evidence type="ECO:0000256" key="1">
    <source>
        <dbReference type="SAM" id="SignalP"/>
    </source>
</evidence>
<protein>
    <submittedName>
        <fullName evidence="2">Uncharacterized protein</fullName>
    </submittedName>
</protein>
<reference evidence="2" key="1">
    <citation type="submission" date="2025-08" db="UniProtKB">
        <authorList>
            <consortium name="Ensembl"/>
        </authorList>
    </citation>
    <scope>IDENTIFICATION</scope>
</reference>
<dbReference type="Ensembl" id="ENSACDT00005002122.1">
    <property type="protein sequence ID" value="ENSACDP00005001812.1"/>
    <property type="gene ID" value="ENSACDG00005001249.1"/>
</dbReference>
<feature type="signal peptide" evidence="1">
    <location>
        <begin position="1"/>
        <end position="17"/>
    </location>
</feature>
<evidence type="ECO:0000313" key="3">
    <source>
        <dbReference type="Proteomes" id="UP000694521"/>
    </source>
</evidence>
<organism evidence="2 3">
    <name type="scientific">Anser cygnoides</name>
    <name type="common">Swan goose</name>
    <dbReference type="NCBI Taxonomy" id="8845"/>
    <lineage>
        <taxon>Eukaryota</taxon>
        <taxon>Metazoa</taxon>
        <taxon>Chordata</taxon>
        <taxon>Craniata</taxon>
        <taxon>Vertebrata</taxon>
        <taxon>Euteleostomi</taxon>
        <taxon>Archelosauria</taxon>
        <taxon>Archosauria</taxon>
        <taxon>Dinosauria</taxon>
        <taxon>Saurischia</taxon>
        <taxon>Theropoda</taxon>
        <taxon>Coelurosauria</taxon>
        <taxon>Aves</taxon>
        <taxon>Neognathae</taxon>
        <taxon>Galloanserae</taxon>
        <taxon>Anseriformes</taxon>
        <taxon>Anatidae</taxon>
        <taxon>Anserinae</taxon>
        <taxon>Anser</taxon>
    </lineage>
</organism>
<dbReference type="Proteomes" id="UP000694521">
    <property type="component" value="Unplaced"/>
</dbReference>
<feature type="chain" id="PRO_5034760961" evidence="1">
    <location>
        <begin position="18"/>
        <end position="134"/>
    </location>
</feature>
<evidence type="ECO:0000313" key="2">
    <source>
        <dbReference type="Ensembl" id="ENSACDP00005001812.1"/>
    </source>
</evidence>
<reference evidence="2" key="2">
    <citation type="submission" date="2025-09" db="UniProtKB">
        <authorList>
            <consortium name="Ensembl"/>
        </authorList>
    </citation>
    <scope>IDENTIFICATION</scope>
</reference>
<keyword evidence="1" id="KW-0732">Signal</keyword>
<proteinExistence type="predicted"/>
<keyword evidence="3" id="KW-1185">Reference proteome</keyword>
<name>A0A8B9D5W4_ANSCY</name>
<sequence length="134" mass="15257">MLPLLCLVLSCWALGASVPVPPATGPACVASSLLLETISNVEKLQGNREISPPNNITPREEWEGSAITYLEEFIKVLESRRETPMERQIAQELRSIHAAGKTCYGRMEHEWEPEEKDFYSNLEYLLRFLNHYGH</sequence>
<dbReference type="AlphaFoldDB" id="A0A8B9D5W4"/>
<accession>A0A8B9D5W4</accession>